<dbReference type="InterPro" id="IPR010899">
    <property type="entry name" value="UPF0344"/>
</dbReference>
<accession>A0A1G6MH85</accession>
<keyword evidence="4 5" id="KW-0472">Membrane</keyword>
<feature type="transmembrane region" description="Helical" evidence="5">
    <location>
        <begin position="69"/>
        <end position="87"/>
    </location>
</feature>
<protein>
    <submittedName>
        <fullName evidence="6">Uncharacterized protein</fullName>
    </submittedName>
</protein>
<sequence length="122" mass="13999">MDMKRLAEIFSASHEGAWFIFAVLFFAAYLFALFRKYKVSKVFHMILRLFYVIMLVSGIGMIIHLGFPYFFVIKGILAVTMIGFMEVAIGKQQRGERTIIPLFVATILVIVVMFMGTGQIRF</sequence>
<dbReference type="STRING" id="1464122.SAMN05421737_11021"/>
<keyword evidence="2 5" id="KW-0812">Transmembrane</keyword>
<evidence type="ECO:0000256" key="2">
    <source>
        <dbReference type="ARBA" id="ARBA00022692"/>
    </source>
</evidence>
<dbReference type="EMBL" id="FMYM01000010">
    <property type="protein sequence ID" value="SDC54801.1"/>
    <property type="molecule type" value="Genomic_DNA"/>
</dbReference>
<evidence type="ECO:0000256" key="3">
    <source>
        <dbReference type="ARBA" id="ARBA00022989"/>
    </source>
</evidence>
<evidence type="ECO:0000256" key="1">
    <source>
        <dbReference type="ARBA" id="ARBA00022475"/>
    </source>
</evidence>
<dbReference type="Pfam" id="PF07457">
    <property type="entry name" value="DUF1516"/>
    <property type="match status" value="1"/>
</dbReference>
<organism evidence="6 7">
    <name type="scientific">Shouchella lonarensis</name>
    <dbReference type="NCBI Taxonomy" id="1464122"/>
    <lineage>
        <taxon>Bacteria</taxon>
        <taxon>Bacillati</taxon>
        <taxon>Bacillota</taxon>
        <taxon>Bacilli</taxon>
        <taxon>Bacillales</taxon>
        <taxon>Bacillaceae</taxon>
        <taxon>Shouchella</taxon>
    </lineage>
</organism>
<evidence type="ECO:0000256" key="4">
    <source>
        <dbReference type="ARBA" id="ARBA00023136"/>
    </source>
</evidence>
<gene>
    <name evidence="6" type="ORF">SAMN05421737_11021</name>
</gene>
<reference evidence="7" key="1">
    <citation type="submission" date="2016-09" db="EMBL/GenBank/DDBJ databases">
        <authorList>
            <person name="Varghese N."/>
            <person name="Submissions S."/>
        </authorList>
    </citation>
    <scope>NUCLEOTIDE SEQUENCE [LARGE SCALE GENOMIC DNA]</scope>
    <source>
        <strain evidence="7">25nlg</strain>
    </source>
</reference>
<dbReference type="AlphaFoldDB" id="A0A1G6MH85"/>
<dbReference type="Proteomes" id="UP000242662">
    <property type="component" value="Unassembled WGS sequence"/>
</dbReference>
<keyword evidence="7" id="KW-1185">Reference proteome</keyword>
<name>A0A1G6MH85_9BACI</name>
<evidence type="ECO:0000313" key="7">
    <source>
        <dbReference type="Proteomes" id="UP000242662"/>
    </source>
</evidence>
<feature type="transmembrane region" description="Helical" evidence="5">
    <location>
        <begin position="16"/>
        <end position="34"/>
    </location>
</feature>
<keyword evidence="3 5" id="KW-1133">Transmembrane helix</keyword>
<proteinExistence type="predicted"/>
<evidence type="ECO:0000313" key="6">
    <source>
        <dbReference type="EMBL" id="SDC54801.1"/>
    </source>
</evidence>
<feature type="transmembrane region" description="Helical" evidence="5">
    <location>
        <begin position="99"/>
        <end position="120"/>
    </location>
</feature>
<evidence type="ECO:0000256" key="5">
    <source>
        <dbReference type="SAM" id="Phobius"/>
    </source>
</evidence>
<feature type="transmembrane region" description="Helical" evidence="5">
    <location>
        <begin position="46"/>
        <end position="63"/>
    </location>
</feature>
<keyword evidence="1" id="KW-1003">Cell membrane</keyword>